<evidence type="ECO:0000256" key="1">
    <source>
        <dbReference type="ARBA" id="ARBA00022692"/>
    </source>
</evidence>
<name>A0A8J3GDQ6_9BACT</name>
<dbReference type="AlphaFoldDB" id="A0A8J3GDQ6"/>
<feature type="transmembrane region" description="Helical" evidence="4">
    <location>
        <begin position="392"/>
        <end position="415"/>
    </location>
</feature>
<dbReference type="Pfam" id="PF07690">
    <property type="entry name" value="MFS_1"/>
    <property type="match status" value="1"/>
</dbReference>
<organism evidence="6 7">
    <name type="scientific">Cerasicoccus arenae</name>
    <dbReference type="NCBI Taxonomy" id="424488"/>
    <lineage>
        <taxon>Bacteria</taxon>
        <taxon>Pseudomonadati</taxon>
        <taxon>Verrucomicrobiota</taxon>
        <taxon>Opitutia</taxon>
        <taxon>Puniceicoccales</taxon>
        <taxon>Cerasicoccaceae</taxon>
        <taxon>Cerasicoccus</taxon>
    </lineage>
</organism>
<keyword evidence="3 4" id="KW-0472">Membrane</keyword>
<evidence type="ECO:0000259" key="5">
    <source>
        <dbReference type="PROSITE" id="PS50850"/>
    </source>
</evidence>
<feature type="transmembrane region" description="Helical" evidence="4">
    <location>
        <begin position="421"/>
        <end position="445"/>
    </location>
</feature>
<gene>
    <name evidence="6" type="ORF">GCM10007047_20330</name>
</gene>
<comment type="caution">
    <text evidence="6">The sequence shown here is derived from an EMBL/GenBank/DDBJ whole genome shotgun (WGS) entry which is preliminary data.</text>
</comment>
<dbReference type="Proteomes" id="UP000642829">
    <property type="component" value="Unassembled WGS sequence"/>
</dbReference>
<dbReference type="EMBL" id="BMXG01000011">
    <property type="protein sequence ID" value="GHC03644.1"/>
    <property type="molecule type" value="Genomic_DNA"/>
</dbReference>
<dbReference type="InterPro" id="IPR011701">
    <property type="entry name" value="MFS"/>
</dbReference>
<dbReference type="InterPro" id="IPR020846">
    <property type="entry name" value="MFS_dom"/>
</dbReference>
<evidence type="ECO:0000256" key="2">
    <source>
        <dbReference type="ARBA" id="ARBA00022989"/>
    </source>
</evidence>
<feature type="transmembrane region" description="Helical" evidence="4">
    <location>
        <begin position="180"/>
        <end position="200"/>
    </location>
</feature>
<dbReference type="Gene3D" id="1.20.1250.20">
    <property type="entry name" value="MFS general substrate transporter like domains"/>
    <property type="match status" value="1"/>
</dbReference>
<feature type="transmembrane region" description="Helical" evidence="4">
    <location>
        <begin position="21"/>
        <end position="43"/>
    </location>
</feature>
<dbReference type="RefSeq" id="WP_189514726.1">
    <property type="nucleotide sequence ID" value="NZ_BMXG01000011.1"/>
</dbReference>
<proteinExistence type="predicted"/>
<keyword evidence="1 4" id="KW-0812">Transmembrane</keyword>
<feature type="transmembrane region" description="Helical" evidence="4">
    <location>
        <begin position="267"/>
        <end position="290"/>
    </location>
</feature>
<dbReference type="PANTHER" id="PTHR23528">
    <property type="match status" value="1"/>
</dbReference>
<evidence type="ECO:0000256" key="4">
    <source>
        <dbReference type="SAM" id="Phobius"/>
    </source>
</evidence>
<dbReference type="PANTHER" id="PTHR23528:SF1">
    <property type="entry name" value="MAJOR FACILITATOR SUPERFAMILY (MFS) PROFILE DOMAIN-CONTAINING PROTEIN"/>
    <property type="match status" value="1"/>
</dbReference>
<feature type="transmembrane region" description="Helical" evidence="4">
    <location>
        <begin position="358"/>
        <end position="380"/>
    </location>
</feature>
<feature type="transmembrane region" description="Helical" evidence="4">
    <location>
        <begin position="104"/>
        <end position="128"/>
    </location>
</feature>
<reference evidence="6" key="1">
    <citation type="journal article" date="2014" name="Int. J. Syst. Evol. Microbiol.">
        <title>Complete genome sequence of Corynebacterium casei LMG S-19264T (=DSM 44701T), isolated from a smear-ripened cheese.</title>
        <authorList>
            <consortium name="US DOE Joint Genome Institute (JGI-PGF)"/>
            <person name="Walter F."/>
            <person name="Albersmeier A."/>
            <person name="Kalinowski J."/>
            <person name="Ruckert C."/>
        </authorList>
    </citation>
    <scope>NUCLEOTIDE SEQUENCE</scope>
    <source>
        <strain evidence="6">KCTC 12870</strain>
    </source>
</reference>
<feature type="transmembrane region" description="Helical" evidence="4">
    <location>
        <begin position="333"/>
        <end position="352"/>
    </location>
</feature>
<feature type="transmembrane region" description="Helical" evidence="4">
    <location>
        <begin position="302"/>
        <end position="321"/>
    </location>
</feature>
<sequence>MNPSTTESEQTTKKVRWRVGTLSYTTGGIVVLFFWLLLGDFSWSMRDRSVAPMAQWYLDHLNVSNLIFGLLISSFPALVGLILGPIISVRSDRHRGRWGRRIPYLLITTPLAAMGMLGLAATPLVAKWVHGFMPEQNEQLVALVCFGFFWAAFEFATIAGQSVFGGLINDVVPSTLLGRFYGLFRAISLIDGMIFNYWIMGMVPDYFTLILLIVGLFYGVSFMIVCFKVKEGEYPAPPPKDESAVGGLKSWWRDIRQYFRESFTNRYYLSIFLMLMLSLLSFYPVNIYALPYARSLNIDMGTYGKFLALTYLISLCLSYFLGWISDILHPLRVSMVALLGYFLVSAWGMIYAKTPDMFLTAWVAHGVLSGCYFTSSASLTMRLFPRNKFAQFGSAAAIFAAPATMAIAPLTGMVIDVSDDSYHLVFALGSALALSGFLLGIYVYIQFKRHGGPKNYVAPMVPDELP</sequence>
<dbReference type="InterPro" id="IPR036259">
    <property type="entry name" value="MFS_trans_sf"/>
</dbReference>
<feature type="transmembrane region" description="Helical" evidence="4">
    <location>
        <begin position="206"/>
        <end position="227"/>
    </location>
</feature>
<feature type="transmembrane region" description="Helical" evidence="4">
    <location>
        <begin position="63"/>
        <end position="83"/>
    </location>
</feature>
<evidence type="ECO:0000313" key="7">
    <source>
        <dbReference type="Proteomes" id="UP000642829"/>
    </source>
</evidence>
<keyword evidence="7" id="KW-1185">Reference proteome</keyword>
<reference evidence="6" key="2">
    <citation type="submission" date="2020-09" db="EMBL/GenBank/DDBJ databases">
        <authorList>
            <person name="Sun Q."/>
            <person name="Kim S."/>
        </authorList>
    </citation>
    <scope>NUCLEOTIDE SEQUENCE</scope>
    <source>
        <strain evidence="6">KCTC 12870</strain>
    </source>
</reference>
<evidence type="ECO:0000256" key="3">
    <source>
        <dbReference type="ARBA" id="ARBA00023136"/>
    </source>
</evidence>
<dbReference type="CDD" id="cd06174">
    <property type="entry name" value="MFS"/>
    <property type="match status" value="1"/>
</dbReference>
<dbReference type="SUPFAM" id="SSF103473">
    <property type="entry name" value="MFS general substrate transporter"/>
    <property type="match status" value="1"/>
</dbReference>
<dbReference type="GO" id="GO:0022857">
    <property type="term" value="F:transmembrane transporter activity"/>
    <property type="evidence" value="ECO:0007669"/>
    <property type="project" value="InterPro"/>
</dbReference>
<keyword evidence="2 4" id="KW-1133">Transmembrane helix</keyword>
<protein>
    <recommendedName>
        <fullName evidence="5">Major facilitator superfamily (MFS) profile domain-containing protein</fullName>
    </recommendedName>
</protein>
<feature type="transmembrane region" description="Helical" evidence="4">
    <location>
        <begin position="140"/>
        <end position="168"/>
    </location>
</feature>
<accession>A0A8J3GDQ6</accession>
<evidence type="ECO:0000313" key="6">
    <source>
        <dbReference type="EMBL" id="GHC03644.1"/>
    </source>
</evidence>
<dbReference type="PROSITE" id="PS50850">
    <property type="entry name" value="MFS"/>
    <property type="match status" value="1"/>
</dbReference>
<feature type="domain" description="Major facilitator superfamily (MFS) profile" evidence="5">
    <location>
        <begin position="267"/>
        <end position="466"/>
    </location>
</feature>